<accession>A0A5M6CML4</accession>
<dbReference type="InterPro" id="IPR009006">
    <property type="entry name" value="Ala_racemase/Decarboxylase_C"/>
</dbReference>
<dbReference type="GO" id="GO:0005829">
    <property type="term" value="C:cytosol"/>
    <property type="evidence" value="ECO:0007669"/>
    <property type="project" value="TreeGrafter"/>
</dbReference>
<evidence type="ECO:0000259" key="13">
    <source>
        <dbReference type="SMART" id="SM01005"/>
    </source>
</evidence>
<evidence type="ECO:0000256" key="9">
    <source>
        <dbReference type="ARBA" id="ARBA00023316"/>
    </source>
</evidence>
<dbReference type="InterPro" id="IPR000821">
    <property type="entry name" value="Ala_racemase"/>
</dbReference>
<evidence type="ECO:0000256" key="1">
    <source>
        <dbReference type="ARBA" id="ARBA00000316"/>
    </source>
</evidence>
<dbReference type="GO" id="GO:0071555">
    <property type="term" value="P:cell wall organization"/>
    <property type="evidence" value="ECO:0007669"/>
    <property type="project" value="UniProtKB-KW"/>
</dbReference>
<sequence length="832" mass="94379">MLLSDIQKATKAELISEETKTIEIDELLIDSRKIANADTALFIAIRGSHRDGHQFIADAYKKGVRVFLISEKIEQGLYPYASFLKVNDTVAALQQLAAYHRNQYHFPIIGITGSNGKTIVKEWLFQLLSADYKIVRSPKSYNSQIGVPLSVWGIEAHHNLGIFEAGISQPGEMNNSEKVLHPDIGIFTNIGEAHSEGFMNQRQKINEKLALFRQTKELIYCKDHHELNESIVQYAHQVRNNPDNPLKLFTWSQKSDATLRIHSIERENNVSVIKASYEDKERTITIPFIDHAYIEDAIHCWCVLLLLKLDDAVIAERMLHLHAVAMRLQLLHGMDNCTIINDTYNSDLTSLQIALDFLEQQRQHPRKTVILSDMLQMGKPDRDLYEEVADLIHQKNIYRIICIGPALYKNKEAFRKYKKLRSIFFKSTDELLKKLHMITFENEAILLKGARSFRFEKIEKLLEQKIHKTVLEINLTAIQHNLNVYRDLLPKGVKTMAMVKAYSYGSGSYEIANLLQFEGIDYLTVAYVDEGVALRKAGITAPIMVMSPEAAAFDRMISWKLEPEIFSIDSLQSFLKIANAFNEQHYPIHIKLDTGMHRLGFMKHELDALIAELKNNNASKVVSIFSHLAGSDAADFDGFTEEQAMHFNEMSKYLKDALEINPLLHLVNSSGITRHPELYYDMVRLGIGMYGFDGSNKIQSQLRHIGTLKTTIAQIKELPKGETVGYSRKGILKHESKIATVSIGYADGYFRDFGNGIGHMLVNGQPAKIIGSVCMDMCMLDISGIENVKVGDEVIVFGNDLPVSTLADWAKTIPYEILTSISQRVNRIYVNE</sequence>
<evidence type="ECO:0000256" key="12">
    <source>
        <dbReference type="PIRSR" id="PIRSR600821-52"/>
    </source>
</evidence>
<dbReference type="GO" id="GO:0030632">
    <property type="term" value="P:D-alanine biosynthetic process"/>
    <property type="evidence" value="ECO:0007669"/>
    <property type="project" value="UniProtKB-UniRule"/>
</dbReference>
<dbReference type="SUPFAM" id="SSF53623">
    <property type="entry name" value="MurD-like peptide ligases, catalytic domain"/>
    <property type="match status" value="1"/>
</dbReference>
<comment type="similarity">
    <text evidence="10">Belongs to the alanine racemase family.</text>
</comment>
<comment type="catalytic activity">
    <reaction evidence="1 10">
        <text>L-alanine = D-alanine</text>
        <dbReference type="Rhea" id="RHEA:20249"/>
        <dbReference type="ChEBI" id="CHEBI:57416"/>
        <dbReference type="ChEBI" id="CHEBI:57972"/>
        <dbReference type="EC" id="5.1.1.1"/>
    </reaction>
</comment>
<dbReference type="SMART" id="SM01005">
    <property type="entry name" value="Ala_racemase_C"/>
    <property type="match status" value="1"/>
</dbReference>
<dbReference type="GO" id="GO:0005524">
    <property type="term" value="F:ATP binding"/>
    <property type="evidence" value="ECO:0007669"/>
    <property type="project" value="InterPro"/>
</dbReference>
<dbReference type="PANTHER" id="PTHR30511:SF0">
    <property type="entry name" value="ALANINE RACEMASE, CATABOLIC-RELATED"/>
    <property type="match status" value="1"/>
</dbReference>
<dbReference type="AlphaFoldDB" id="A0A5M6CML4"/>
<dbReference type="Pfam" id="PF02875">
    <property type="entry name" value="Mur_ligase_C"/>
    <property type="match status" value="1"/>
</dbReference>
<dbReference type="InterPro" id="IPR013221">
    <property type="entry name" value="Mur_ligase_cen"/>
</dbReference>
<evidence type="ECO:0000256" key="6">
    <source>
        <dbReference type="ARBA" id="ARBA00022984"/>
    </source>
</evidence>
<proteinExistence type="inferred from homology"/>
<gene>
    <name evidence="14" type="ORF">F0919_01520</name>
</gene>
<dbReference type="NCBIfam" id="TIGR00492">
    <property type="entry name" value="alr"/>
    <property type="match status" value="1"/>
</dbReference>
<keyword evidence="5" id="KW-0133">Cell shape</keyword>
<dbReference type="Pfam" id="PF00842">
    <property type="entry name" value="Ala_racemase_C"/>
    <property type="match status" value="1"/>
</dbReference>
<feature type="domain" description="Alanine racemase C-terminal" evidence="13">
    <location>
        <begin position="705"/>
        <end position="830"/>
    </location>
</feature>
<dbReference type="GO" id="GO:0030170">
    <property type="term" value="F:pyridoxal phosphate binding"/>
    <property type="evidence" value="ECO:0007669"/>
    <property type="project" value="UniProtKB-UniRule"/>
</dbReference>
<keyword evidence="9" id="KW-0961">Cell wall biogenesis/degradation</keyword>
<evidence type="ECO:0000313" key="15">
    <source>
        <dbReference type="Proteomes" id="UP000323632"/>
    </source>
</evidence>
<dbReference type="GO" id="GO:0009252">
    <property type="term" value="P:peptidoglycan biosynthetic process"/>
    <property type="evidence" value="ECO:0007669"/>
    <property type="project" value="UniProtKB-KW"/>
</dbReference>
<dbReference type="GO" id="GO:0051301">
    <property type="term" value="P:cell division"/>
    <property type="evidence" value="ECO:0007669"/>
    <property type="project" value="UniProtKB-KW"/>
</dbReference>
<dbReference type="SUPFAM" id="SSF53244">
    <property type="entry name" value="MurD-like peptide ligases, peptide-binding domain"/>
    <property type="match status" value="1"/>
</dbReference>
<keyword evidence="14" id="KW-0436">Ligase</keyword>
<dbReference type="Gene3D" id="3.40.1190.10">
    <property type="entry name" value="Mur-like, catalytic domain"/>
    <property type="match status" value="1"/>
</dbReference>
<keyword evidence="7 10" id="KW-0413">Isomerase</keyword>
<evidence type="ECO:0000256" key="2">
    <source>
        <dbReference type="ARBA" id="ARBA00001933"/>
    </source>
</evidence>
<comment type="caution">
    <text evidence="14">The sequence shown here is derived from an EMBL/GenBank/DDBJ whole genome shotgun (WGS) entry which is preliminary data.</text>
</comment>
<reference evidence="14 15" key="1">
    <citation type="submission" date="2019-09" db="EMBL/GenBank/DDBJ databases">
        <title>Genome sequence and assembly of Taibaiella sp.</title>
        <authorList>
            <person name="Chhetri G."/>
        </authorList>
    </citation>
    <scope>NUCLEOTIDE SEQUENCE [LARGE SCALE GENOMIC DNA]</scope>
    <source>
        <strain evidence="14 15">KVB11</strain>
    </source>
</reference>
<dbReference type="GO" id="GO:0047480">
    <property type="term" value="F:UDP-N-acetylmuramoyl-tripeptide-D-alanyl-D-alanine ligase activity"/>
    <property type="evidence" value="ECO:0007669"/>
    <property type="project" value="InterPro"/>
</dbReference>
<dbReference type="Proteomes" id="UP000323632">
    <property type="component" value="Unassembled WGS sequence"/>
</dbReference>
<dbReference type="GO" id="GO:0008784">
    <property type="term" value="F:alanine racemase activity"/>
    <property type="evidence" value="ECO:0007669"/>
    <property type="project" value="UniProtKB-UniRule"/>
</dbReference>
<dbReference type="PRINTS" id="PR00992">
    <property type="entry name" value="ALARACEMASE"/>
</dbReference>
<dbReference type="InterPro" id="IPR029066">
    <property type="entry name" value="PLP-binding_barrel"/>
</dbReference>
<dbReference type="InterPro" id="IPR011079">
    <property type="entry name" value="Ala_racemase_C"/>
</dbReference>
<evidence type="ECO:0000256" key="11">
    <source>
        <dbReference type="PIRSR" id="PIRSR600821-50"/>
    </source>
</evidence>
<dbReference type="InterPro" id="IPR000713">
    <property type="entry name" value="Mur_ligase_N"/>
</dbReference>
<comment type="function">
    <text evidence="10">Catalyzes the interconversion of L-alanine and D-alanine. May also act on other amino acids.</text>
</comment>
<feature type="modified residue" description="N6-(pyridoxal phosphate)lysine" evidence="10 11">
    <location>
        <position position="500"/>
    </location>
</feature>
<feature type="binding site" evidence="10 12">
    <location>
        <position position="598"/>
    </location>
    <ligand>
        <name>substrate</name>
    </ligand>
</feature>
<keyword evidence="4 10" id="KW-0663">Pyridoxal phosphate</keyword>
<dbReference type="PANTHER" id="PTHR30511">
    <property type="entry name" value="ALANINE RACEMASE"/>
    <property type="match status" value="1"/>
</dbReference>
<keyword evidence="15" id="KW-1185">Reference proteome</keyword>
<dbReference type="Gene3D" id="3.20.20.10">
    <property type="entry name" value="Alanine racemase"/>
    <property type="match status" value="1"/>
</dbReference>
<dbReference type="HAMAP" id="MF_01201">
    <property type="entry name" value="Ala_racemase"/>
    <property type="match status" value="1"/>
</dbReference>
<keyword evidence="8" id="KW-0131">Cell cycle</keyword>
<evidence type="ECO:0000256" key="8">
    <source>
        <dbReference type="ARBA" id="ARBA00023306"/>
    </source>
</evidence>
<dbReference type="InterPro" id="IPR036615">
    <property type="entry name" value="Mur_ligase_C_dom_sf"/>
</dbReference>
<dbReference type="InterPro" id="IPR001608">
    <property type="entry name" value="Ala_racemase_N"/>
</dbReference>
<dbReference type="Pfam" id="PF08245">
    <property type="entry name" value="Mur_ligase_M"/>
    <property type="match status" value="1"/>
</dbReference>
<dbReference type="SUPFAM" id="SSF50621">
    <property type="entry name" value="Alanine racemase C-terminal domain-like"/>
    <property type="match status" value="1"/>
</dbReference>
<organism evidence="14 15">
    <name type="scientific">Taibaiella lutea</name>
    <dbReference type="NCBI Taxonomy" id="2608001"/>
    <lineage>
        <taxon>Bacteria</taxon>
        <taxon>Pseudomonadati</taxon>
        <taxon>Bacteroidota</taxon>
        <taxon>Chitinophagia</taxon>
        <taxon>Chitinophagales</taxon>
        <taxon>Chitinophagaceae</taxon>
        <taxon>Taibaiella</taxon>
    </lineage>
</organism>
<dbReference type="InterPro" id="IPR005863">
    <property type="entry name" value="UDP-N-AcMur_synth"/>
</dbReference>
<dbReference type="RefSeq" id="WP_150030945.1">
    <property type="nucleotide sequence ID" value="NZ_VWSH01000001.1"/>
</dbReference>
<dbReference type="SUPFAM" id="SSF63418">
    <property type="entry name" value="MurE/MurF N-terminal domain"/>
    <property type="match status" value="1"/>
</dbReference>
<dbReference type="SUPFAM" id="SSF51419">
    <property type="entry name" value="PLP-binding barrel"/>
    <property type="match status" value="1"/>
</dbReference>
<dbReference type="NCBIfam" id="NF008897">
    <property type="entry name" value="PRK11930.1"/>
    <property type="match status" value="1"/>
</dbReference>
<dbReference type="EMBL" id="VWSH01000001">
    <property type="protein sequence ID" value="KAA5536374.1"/>
    <property type="molecule type" value="Genomic_DNA"/>
</dbReference>
<feature type="active site" description="Proton acceptor; specific for L-alanine" evidence="10">
    <location>
        <position position="726"/>
    </location>
</feature>
<comment type="cofactor">
    <cofactor evidence="2 10 11">
        <name>pyridoxal 5'-phosphate</name>
        <dbReference type="ChEBI" id="CHEBI:597326"/>
    </cofactor>
</comment>
<feature type="binding site" evidence="10 12">
    <location>
        <position position="775"/>
    </location>
    <ligand>
        <name>substrate</name>
    </ligand>
</feature>
<keyword evidence="6" id="KW-0573">Peptidoglycan synthesis</keyword>
<evidence type="ECO:0000313" key="14">
    <source>
        <dbReference type="EMBL" id="KAA5536374.1"/>
    </source>
</evidence>
<dbReference type="FunFam" id="3.20.20.10:FF:000002">
    <property type="entry name" value="Alanine racemase"/>
    <property type="match status" value="1"/>
</dbReference>
<evidence type="ECO:0000256" key="7">
    <source>
        <dbReference type="ARBA" id="ARBA00023235"/>
    </source>
</evidence>
<dbReference type="CDD" id="cd00430">
    <property type="entry name" value="PLPDE_III_AR"/>
    <property type="match status" value="1"/>
</dbReference>
<dbReference type="NCBIfam" id="TIGR01143">
    <property type="entry name" value="murF"/>
    <property type="match status" value="1"/>
</dbReference>
<dbReference type="Gene3D" id="3.40.1390.10">
    <property type="entry name" value="MurE/MurF, N-terminal domain"/>
    <property type="match status" value="1"/>
</dbReference>
<dbReference type="EC" id="5.1.1.1" evidence="10"/>
<dbReference type="InterPro" id="IPR004101">
    <property type="entry name" value="Mur_ligase_C"/>
</dbReference>
<evidence type="ECO:0000256" key="4">
    <source>
        <dbReference type="ARBA" id="ARBA00022898"/>
    </source>
</evidence>
<evidence type="ECO:0000256" key="3">
    <source>
        <dbReference type="ARBA" id="ARBA00022618"/>
    </source>
</evidence>
<name>A0A5M6CML4_9BACT</name>
<dbReference type="Pfam" id="PF01168">
    <property type="entry name" value="Ala_racemase_N"/>
    <property type="match status" value="1"/>
</dbReference>
<keyword evidence="3" id="KW-0132">Cell division</keyword>
<dbReference type="Pfam" id="PF01225">
    <property type="entry name" value="Mur_ligase"/>
    <property type="match status" value="1"/>
</dbReference>
<comment type="pathway">
    <text evidence="10">Amino-acid biosynthesis; D-alanine biosynthesis; D-alanine from L-alanine: step 1/1.</text>
</comment>
<evidence type="ECO:0000256" key="5">
    <source>
        <dbReference type="ARBA" id="ARBA00022960"/>
    </source>
</evidence>
<dbReference type="UniPathway" id="UPA00042">
    <property type="reaction ID" value="UER00497"/>
</dbReference>
<evidence type="ECO:0000256" key="10">
    <source>
        <dbReference type="HAMAP-Rule" id="MF_01201"/>
    </source>
</evidence>
<protein>
    <recommendedName>
        <fullName evidence="10">Alanine racemase</fullName>
        <ecNumber evidence="10">5.1.1.1</ecNumber>
    </recommendedName>
</protein>
<dbReference type="Gene3D" id="2.40.37.10">
    <property type="entry name" value="Lyase, Ornithine Decarboxylase, Chain A, domain 1"/>
    <property type="match status" value="1"/>
</dbReference>
<dbReference type="Gene3D" id="3.90.190.20">
    <property type="entry name" value="Mur ligase, C-terminal domain"/>
    <property type="match status" value="1"/>
</dbReference>
<feature type="active site" description="Proton acceptor; specific for D-alanine" evidence="10">
    <location>
        <position position="500"/>
    </location>
</feature>
<dbReference type="InterPro" id="IPR035911">
    <property type="entry name" value="MurE/MurF_N"/>
</dbReference>
<dbReference type="InterPro" id="IPR036565">
    <property type="entry name" value="Mur-like_cat_sf"/>
</dbReference>
<dbReference type="GO" id="GO:0008360">
    <property type="term" value="P:regulation of cell shape"/>
    <property type="evidence" value="ECO:0007669"/>
    <property type="project" value="UniProtKB-KW"/>
</dbReference>